<gene>
    <name evidence="2" type="ORF">SAPINGB_P004861</name>
</gene>
<dbReference type="InterPro" id="IPR038966">
    <property type="entry name" value="TMA17"/>
</dbReference>
<sequence>MGNSQDLSYDLPLDLSELTPPVAQILQSANFPQFYSTTIIHQSPADLHASIEALNNSTKHLKQSNQHLKEAIAAADNDNDNDNDPDLSQNERNEYLQYIKDNEHVIAANEYRVDIISRLIKRKAGTI</sequence>
<keyword evidence="3" id="KW-1185">Reference proteome</keyword>
<dbReference type="Proteomes" id="UP000398389">
    <property type="component" value="Unassembled WGS sequence"/>
</dbReference>
<organism evidence="2 3">
    <name type="scientific">Magnusiomyces paraingens</name>
    <dbReference type="NCBI Taxonomy" id="2606893"/>
    <lineage>
        <taxon>Eukaryota</taxon>
        <taxon>Fungi</taxon>
        <taxon>Dikarya</taxon>
        <taxon>Ascomycota</taxon>
        <taxon>Saccharomycotina</taxon>
        <taxon>Dipodascomycetes</taxon>
        <taxon>Dipodascales</taxon>
        <taxon>Dipodascaceae</taxon>
        <taxon>Magnusiomyces</taxon>
    </lineage>
</organism>
<dbReference type="GeneID" id="43583676"/>
<evidence type="ECO:0000256" key="1">
    <source>
        <dbReference type="SAM" id="MobiDB-lite"/>
    </source>
</evidence>
<dbReference type="PANTHER" id="PTHR40422">
    <property type="entry name" value="TRANSLATION MACHINERY-ASSOCIATED PROTEIN 17"/>
    <property type="match status" value="1"/>
</dbReference>
<dbReference type="EMBL" id="CABVLU010000004">
    <property type="protein sequence ID" value="VVT56150.1"/>
    <property type="molecule type" value="Genomic_DNA"/>
</dbReference>
<dbReference type="PANTHER" id="PTHR40422:SF1">
    <property type="entry name" value="TRANSLATION MACHINERY-ASSOCIATED PROTEIN 17"/>
    <property type="match status" value="1"/>
</dbReference>
<evidence type="ECO:0000313" key="3">
    <source>
        <dbReference type="Proteomes" id="UP000398389"/>
    </source>
</evidence>
<accession>A0A5E8BZV9</accession>
<dbReference type="RefSeq" id="XP_031855467.1">
    <property type="nucleotide sequence ID" value="XM_031999576.1"/>
</dbReference>
<dbReference type="GO" id="GO:0030674">
    <property type="term" value="F:protein-macromolecule adaptor activity"/>
    <property type="evidence" value="ECO:0007669"/>
    <property type="project" value="TreeGrafter"/>
</dbReference>
<protein>
    <submittedName>
        <fullName evidence="2">Uncharacterized protein</fullName>
    </submittedName>
</protein>
<reference evidence="2 3" key="1">
    <citation type="submission" date="2019-09" db="EMBL/GenBank/DDBJ databases">
        <authorList>
            <person name="Brejova B."/>
        </authorList>
    </citation>
    <scope>NUCLEOTIDE SEQUENCE [LARGE SCALE GENOMIC DNA]</scope>
</reference>
<proteinExistence type="predicted"/>
<dbReference type="AlphaFoldDB" id="A0A5E8BZV9"/>
<evidence type="ECO:0000313" key="2">
    <source>
        <dbReference type="EMBL" id="VVT56150.1"/>
    </source>
</evidence>
<name>A0A5E8BZV9_9ASCO</name>
<dbReference type="GO" id="GO:0070682">
    <property type="term" value="P:proteasome regulatory particle assembly"/>
    <property type="evidence" value="ECO:0007669"/>
    <property type="project" value="InterPro"/>
</dbReference>
<feature type="region of interest" description="Disordered" evidence="1">
    <location>
        <begin position="73"/>
        <end position="92"/>
    </location>
</feature>